<name>A0A396GSE8_MEDTR</name>
<accession>A0A396GSE8</accession>
<comment type="caution">
    <text evidence="1">The sequence shown here is derived from an EMBL/GenBank/DDBJ whole genome shotgun (WGS) entry which is preliminary data.</text>
</comment>
<evidence type="ECO:0000313" key="1">
    <source>
        <dbReference type="EMBL" id="RHN44066.1"/>
    </source>
</evidence>
<gene>
    <name evidence="1" type="ORF">MtrunA17_Chr7g0215301</name>
</gene>
<dbReference type="AlphaFoldDB" id="A0A396GSE8"/>
<organism evidence="1">
    <name type="scientific">Medicago truncatula</name>
    <name type="common">Barrel medic</name>
    <name type="synonym">Medicago tribuloides</name>
    <dbReference type="NCBI Taxonomy" id="3880"/>
    <lineage>
        <taxon>Eukaryota</taxon>
        <taxon>Viridiplantae</taxon>
        <taxon>Streptophyta</taxon>
        <taxon>Embryophyta</taxon>
        <taxon>Tracheophyta</taxon>
        <taxon>Spermatophyta</taxon>
        <taxon>Magnoliopsida</taxon>
        <taxon>eudicotyledons</taxon>
        <taxon>Gunneridae</taxon>
        <taxon>Pentapetalae</taxon>
        <taxon>rosids</taxon>
        <taxon>fabids</taxon>
        <taxon>Fabales</taxon>
        <taxon>Fabaceae</taxon>
        <taxon>Papilionoideae</taxon>
        <taxon>50 kb inversion clade</taxon>
        <taxon>NPAAA clade</taxon>
        <taxon>Hologalegina</taxon>
        <taxon>IRL clade</taxon>
        <taxon>Trifolieae</taxon>
        <taxon>Medicago</taxon>
    </lineage>
</organism>
<dbReference type="EMBL" id="PSQE01000007">
    <property type="protein sequence ID" value="RHN44066.1"/>
    <property type="molecule type" value="Genomic_DNA"/>
</dbReference>
<reference evidence="1" key="1">
    <citation type="journal article" date="2018" name="Nat. Plants">
        <title>Whole-genome landscape of Medicago truncatula symbiotic genes.</title>
        <authorList>
            <person name="Pecrix Y."/>
            <person name="Gamas P."/>
            <person name="Carrere S."/>
        </authorList>
    </citation>
    <scope>NUCLEOTIDE SEQUENCE</scope>
    <source>
        <tissue evidence="1">Leaves</tissue>
    </source>
</reference>
<dbReference type="Proteomes" id="UP000265566">
    <property type="component" value="Chromosome 7"/>
</dbReference>
<protein>
    <recommendedName>
        <fullName evidence="2">Aminotransferase-like plant mobile domain-containing protein</fullName>
    </recommendedName>
</protein>
<evidence type="ECO:0008006" key="2">
    <source>
        <dbReference type="Google" id="ProtNLM"/>
    </source>
</evidence>
<proteinExistence type="predicted"/>
<sequence>MMSTTLLLPLLMDQWKPIRGFSDPRLYRDVIDSLDHSHVRSYERRRDITPFQDICWYSGWIMACRDKRVRHLPERDFRQYGYVQIVHMPPTDIGPLAPGEVVTAFMEFALHVLSQQERGDLVSDNEPRCHSRVCMIWFCTISHPIVNPPVAIPDYTTDSHPHFVPPYEEVLVEQQWARHPPDPYQIISNIRARVDSATGHPDLFRNPYEVLRLMQGIQSRWSML</sequence>
<dbReference type="Gramene" id="rna38122">
    <property type="protein sequence ID" value="RHN44066.1"/>
    <property type="gene ID" value="gene38122"/>
</dbReference>